<evidence type="ECO:0000313" key="1">
    <source>
        <dbReference type="EMBL" id="CAE6412743.1"/>
    </source>
</evidence>
<dbReference type="PANTHER" id="PTHR31758">
    <property type="entry name" value="BTB/POZ DOMAIN-CONTAINING PROTEIN YLR108C"/>
    <property type="match status" value="1"/>
</dbReference>
<gene>
    <name evidence="1" type="ORF">RDB_LOCUS2644</name>
</gene>
<dbReference type="EMBL" id="CAJMWZ010000178">
    <property type="protein sequence ID" value="CAE6412743.1"/>
    <property type="molecule type" value="Genomic_DNA"/>
</dbReference>
<dbReference type="SUPFAM" id="SSF54695">
    <property type="entry name" value="POZ domain"/>
    <property type="match status" value="1"/>
</dbReference>
<dbReference type="Proteomes" id="UP000663850">
    <property type="component" value="Unassembled WGS sequence"/>
</dbReference>
<dbReference type="AlphaFoldDB" id="A0A8H3AB77"/>
<dbReference type="PANTHER" id="PTHR31758:SF2">
    <property type="entry name" value="BTB_POZ DOMAIN-CONTAINING PROTEIN YLR108C"/>
    <property type="match status" value="1"/>
</dbReference>
<sequence>MKSNPSYTVTVQGTDFLLTKSQIELDAPNYFTTCFLGDFEESKTLHLKISRDPALFRIISDYLCGYTVLPLVDGVIPARMSPTLAVANLKVDAEFYQLHGLVQQCETWMAEEKEGSRPSKRYLVLGCEYEYPSGCDFEDHVQGTSKSDSRHWRTIITGERLNEDPFFETDTPKDWSGFSGLRKLAAIERYAREMGCGDHSLVCWSLDIEDERSHPNANVTYQLMVVLAL</sequence>
<proteinExistence type="predicted"/>
<evidence type="ECO:0008006" key="3">
    <source>
        <dbReference type="Google" id="ProtNLM"/>
    </source>
</evidence>
<protein>
    <recommendedName>
        <fullName evidence="3">BTB domain-containing protein</fullName>
    </recommendedName>
</protein>
<dbReference type="Gene3D" id="3.30.710.10">
    <property type="entry name" value="Potassium Channel Kv1.1, Chain A"/>
    <property type="match status" value="1"/>
</dbReference>
<dbReference type="InterPro" id="IPR011333">
    <property type="entry name" value="SKP1/BTB/POZ_sf"/>
</dbReference>
<name>A0A8H3AB77_9AGAM</name>
<organism evidence="1 2">
    <name type="scientific">Rhizoctonia solani</name>
    <dbReference type="NCBI Taxonomy" id="456999"/>
    <lineage>
        <taxon>Eukaryota</taxon>
        <taxon>Fungi</taxon>
        <taxon>Dikarya</taxon>
        <taxon>Basidiomycota</taxon>
        <taxon>Agaricomycotina</taxon>
        <taxon>Agaricomycetes</taxon>
        <taxon>Cantharellales</taxon>
        <taxon>Ceratobasidiaceae</taxon>
        <taxon>Rhizoctonia</taxon>
    </lineage>
</organism>
<reference evidence="1" key="1">
    <citation type="submission" date="2021-01" db="EMBL/GenBank/DDBJ databases">
        <authorList>
            <person name="Kaushik A."/>
        </authorList>
    </citation>
    <scope>NUCLEOTIDE SEQUENCE</scope>
    <source>
        <strain evidence="1">Type strain: AG8-Rh-89/</strain>
    </source>
</reference>
<accession>A0A8H3AB77</accession>
<comment type="caution">
    <text evidence="1">The sequence shown here is derived from an EMBL/GenBank/DDBJ whole genome shotgun (WGS) entry which is preliminary data.</text>
</comment>
<evidence type="ECO:0000313" key="2">
    <source>
        <dbReference type="Proteomes" id="UP000663850"/>
    </source>
</evidence>